<accession>B8GMN7</accession>
<dbReference type="Pfam" id="PF05258">
    <property type="entry name" value="DciA"/>
    <property type="match status" value="1"/>
</dbReference>
<dbReference type="KEGG" id="tgr:Tgr7_0777"/>
<sequence>MQRIRHLIDPRLVKQAGLHQTLTDSLRHLLPPALAEHCWVAGIDEEQLRIAADAGAWATQVRFLQREILKHLAAHHGLKLRRVRVSVAALHGSAAASRGTALPRPKLSGRAGSTLRQAARGIEDRELAEALERLAARAAKPDTRRS</sequence>
<evidence type="ECO:0000313" key="1">
    <source>
        <dbReference type="EMBL" id="ACL71869.1"/>
    </source>
</evidence>
<gene>
    <name evidence="1" type="ordered locus">Tgr7_0777</name>
</gene>
<protein>
    <recommendedName>
        <fullName evidence="3">DUF721 domain-containing protein</fullName>
    </recommendedName>
</protein>
<dbReference type="RefSeq" id="WP_012637357.1">
    <property type="nucleotide sequence ID" value="NC_011901.1"/>
</dbReference>
<proteinExistence type="predicted"/>
<dbReference type="Proteomes" id="UP000002383">
    <property type="component" value="Chromosome"/>
</dbReference>
<reference evidence="1 2" key="1">
    <citation type="journal article" date="2011" name="Stand. Genomic Sci.">
        <title>Complete genome sequence of 'Thioalkalivibrio sulfidophilus' HL-EbGr7.</title>
        <authorList>
            <person name="Muyzer G."/>
            <person name="Sorokin D.Y."/>
            <person name="Mavromatis K."/>
            <person name="Lapidus A."/>
            <person name="Clum A."/>
            <person name="Ivanova N."/>
            <person name="Pati A."/>
            <person name="d'Haeseleer P."/>
            <person name="Woyke T."/>
            <person name="Kyrpides N.C."/>
        </authorList>
    </citation>
    <scope>NUCLEOTIDE SEQUENCE [LARGE SCALE GENOMIC DNA]</scope>
    <source>
        <strain evidence="1 2">HL-EbGR7</strain>
    </source>
</reference>
<dbReference type="AlphaFoldDB" id="B8GMN7"/>
<evidence type="ECO:0008006" key="3">
    <source>
        <dbReference type="Google" id="ProtNLM"/>
    </source>
</evidence>
<name>B8GMN7_THISH</name>
<dbReference type="eggNOG" id="COG4701">
    <property type="taxonomic scope" value="Bacteria"/>
</dbReference>
<dbReference type="InterPro" id="IPR007922">
    <property type="entry name" value="DciA-like"/>
</dbReference>
<keyword evidence="2" id="KW-1185">Reference proteome</keyword>
<dbReference type="STRING" id="396588.Tgr7_0777"/>
<dbReference type="OrthoDB" id="5794521at2"/>
<dbReference type="EMBL" id="CP001339">
    <property type="protein sequence ID" value="ACL71869.1"/>
    <property type="molecule type" value="Genomic_DNA"/>
</dbReference>
<organism evidence="1 2">
    <name type="scientific">Thioalkalivibrio sulfidiphilus (strain HL-EbGR7)</name>
    <dbReference type="NCBI Taxonomy" id="396588"/>
    <lineage>
        <taxon>Bacteria</taxon>
        <taxon>Pseudomonadati</taxon>
        <taxon>Pseudomonadota</taxon>
        <taxon>Gammaproteobacteria</taxon>
        <taxon>Chromatiales</taxon>
        <taxon>Ectothiorhodospiraceae</taxon>
        <taxon>Thioalkalivibrio</taxon>
    </lineage>
</organism>
<evidence type="ECO:0000313" key="2">
    <source>
        <dbReference type="Proteomes" id="UP000002383"/>
    </source>
</evidence>
<dbReference type="HOGENOM" id="CLU_1776622_0_0_6"/>